<dbReference type="PROSITE" id="PS50889">
    <property type="entry name" value="S4"/>
    <property type="match status" value="1"/>
</dbReference>
<evidence type="ECO:0000256" key="7">
    <source>
        <dbReference type="HAMAP-Rule" id="MF_01306"/>
    </source>
</evidence>
<evidence type="ECO:0000256" key="6">
    <source>
        <dbReference type="ARBA" id="ARBA00035254"/>
    </source>
</evidence>
<dbReference type="HOGENOM" id="CLU_092403_0_2_7"/>
<dbReference type="GO" id="GO:0019843">
    <property type="term" value="F:rRNA binding"/>
    <property type="evidence" value="ECO:0007669"/>
    <property type="project" value="UniProtKB-UniRule"/>
</dbReference>
<evidence type="ECO:0000256" key="3">
    <source>
        <dbReference type="ARBA" id="ARBA00022884"/>
    </source>
</evidence>
<evidence type="ECO:0000313" key="11">
    <source>
        <dbReference type="EMBL" id="BAO97308.1"/>
    </source>
</evidence>
<evidence type="ECO:0000256" key="2">
    <source>
        <dbReference type="ARBA" id="ARBA00022730"/>
    </source>
</evidence>
<dbReference type="Pfam" id="PF01479">
    <property type="entry name" value="S4"/>
    <property type="match status" value="1"/>
</dbReference>
<dbReference type="AlphaFoldDB" id="A0A060PSV4"/>
<dbReference type="InterPro" id="IPR018079">
    <property type="entry name" value="Ribosomal_uS4_CS"/>
</dbReference>
<keyword evidence="2 7" id="KW-0699">rRNA-binding</keyword>
<dbReference type="EMBL" id="AP014523">
    <property type="protein sequence ID" value="BAO97308.1"/>
    <property type="molecule type" value="Genomic_DNA"/>
</dbReference>
<evidence type="ECO:0000259" key="9">
    <source>
        <dbReference type="SMART" id="SM00363"/>
    </source>
</evidence>
<dbReference type="Gene3D" id="3.10.290.10">
    <property type="entry name" value="RNA-binding S4 domain"/>
    <property type="match status" value="1"/>
</dbReference>
<evidence type="ECO:0000256" key="8">
    <source>
        <dbReference type="RuleBase" id="RU003699"/>
    </source>
</evidence>
<dbReference type="RefSeq" id="WP_000135247.1">
    <property type="nucleotide sequence ID" value="NZ_AP014523.1"/>
</dbReference>
<dbReference type="InterPro" id="IPR036986">
    <property type="entry name" value="S4_RNA-bd_sf"/>
</dbReference>
<comment type="similarity">
    <text evidence="1 7 8">Belongs to the universal ribosomal protein uS4 family.</text>
</comment>
<dbReference type="GeneID" id="31757690"/>
<gene>
    <name evidence="7" type="primary">rpsD</name>
    <name evidence="11" type="ORF">NY40_0285</name>
</gene>
<evidence type="ECO:0000256" key="4">
    <source>
        <dbReference type="ARBA" id="ARBA00022980"/>
    </source>
</evidence>
<protein>
    <recommendedName>
        <fullName evidence="6 7">Small ribosomal subunit protein uS4</fullName>
    </recommendedName>
</protein>
<sequence length="208" mass="23975">MARYRGAVERLERRFGVSLALKGERRLSGKSALDKRAYGPGQHGQRRAKTSDYGLQLKEKQKAKMMYGISEKQFRSIFVEANRLDGNTGENLIRLIERRLDNVVYRMGFATTRSSARQLVTHGHVLVDGKRLDIPSYFVRSGQKIEIKEKTKSNPQVVRAMELTAQTGIVPWIDVEKDKKYGIFTRYPEREEVVVPIEERLIVELYSK</sequence>
<feature type="domain" description="RNA-binding S4" evidence="9">
    <location>
        <begin position="98"/>
        <end position="162"/>
    </location>
</feature>
<keyword evidence="5 7" id="KW-0687">Ribonucleoprotein</keyword>
<dbReference type="SUPFAM" id="SSF55174">
    <property type="entry name" value="Alpha-L RNA-binding motif"/>
    <property type="match status" value="1"/>
</dbReference>
<dbReference type="SMART" id="SM01390">
    <property type="entry name" value="Ribosomal_S4"/>
    <property type="match status" value="1"/>
</dbReference>
<organism evidence="11 12">
    <name type="scientific">Helicobacter pylori NY40</name>
    <dbReference type="NCBI Taxonomy" id="1426844"/>
    <lineage>
        <taxon>Bacteria</taxon>
        <taxon>Pseudomonadati</taxon>
        <taxon>Campylobacterota</taxon>
        <taxon>Epsilonproteobacteria</taxon>
        <taxon>Campylobacterales</taxon>
        <taxon>Helicobacteraceae</taxon>
        <taxon>Helicobacter</taxon>
    </lineage>
</organism>
<name>A0A060PSV4_HELPX</name>
<dbReference type="Gene3D" id="1.10.1050.10">
    <property type="entry name" value="Ribosomal Protein S4 Delta 41, Chain A, domain 1"/>
    <property type="match status" value="1"/>
</dbReference>
<dbReference type="InterPro" id="IPR002942">
    <property type="entry name" value="S4_RNA-bd"/>
</dbReference>
<dbReference type="PROSITE" id="PS00632">
    <property type="entry name" value="RIBOSOMAL_S4"/>
    <property type="match status" value="1"/>
</dbReference>
<feature type="domain" description="Small ribosomal subunit protein uS4 N-terminal" evidence="10">
    <location>
        <begin position="3"/>
        <end position="97"/>
    </location>
</feature>
<dbReference type="GO" id="GO:0003735">
    <property type="term" value="F:structural constituent of ribosome"/>
    <property type="evidence" value="ECO:0007669"/>
    <property type="project" value="InterPro"/>
</dbReference>
<dbReference type="GO" id="GO:0006412">
    <property type="term" value="P:translation"/>
    <property type="evidence" value="ECO:0007669"/>
    <property type="project" value="UniProtKB-UniRule"/>
</dbReference>
<dbReference type="NCBIfam" id="TIGR01017">
    <property type="entry name" value="rpsD_bact"/>
    <property type="match status" value="1"/>
</dbReference>
<dbReference type="FunFam" id="1.10.1050.10:FF:000001">
    <property type="entry name" value="30S ribosomal protein S4"/>
    <property type="match status" value="1"/>
</dbReference>
<dbReference type="CDD" id="cd00165">
    <property type="entry name" value="S4"/>
    <property type="match status" value="1"/>
</dbReference>
<keyword evidence="4 7" id="KW-0689">Ribosomal protein</keyword>
<evidence type="ECO:0000313" key="12">
    <source>
        <dbReference type="Proteomes" id="UP000031662"/>
    </source>
</evidence>
<dbReference type="InterPro" id="IPR022801">
    <property type="entry name" value="Ribosomal_uS4"/>
</dbReference>
<comment type="function">
    <text evidence="7">With S5 and S12 plays an important role in translational accuracy.</text>
</comment>
<accession>A0A060PSV4</accession>
<proteinExistence type="inferred from homology"/>
<keyword evidence="3 7" id="KW-0694">RNA-binding</keyword>
<dbReference type="Pfam" id="PF00163">
    <property type="entry name" value="Ribosomal_S4"/>
    <property type="match status" value="1"/>
</dbReference>
<evidence type="ECO:0000256" key="5">
    <source>
        <dbReference type="ARBA" id="ARBA00023274"/>
    </source>
</evidence>
<dbReference type="NCBIfam" id="NF003717">
    <property type="entry name" value="PRK05327.1"/>
    <property type="match status" value="1"/>
</dbReference>
<comment type="subunit">
    <text evidence="7">Part of the 30S ribosomal subunit. Contacts protein S5. The interaction surface between S4 and S5 is involved in control of translational fidelity.</text>
</comment>
<dbReference type="HAMAP" id="MF_01306_B">
    <property type="entry name" value="Ribosomal_uS4_B"/>
    <property type="match status" value="1"/>
</dbReference>
<dbReference type="SMART" id="SM00363">
    <property type="entry name" value="S4"/>
    <property type="match status" value="1"/>
</dbReference>
<dbReference type="PANTHER" id="PTHR11831">
    <property type="entry name" value="30S 40S RIBOSOMAL PROTEIN"/>
    <property type="match status" value="1"/>
</dbReference>
<evidence type="ECO:0000256" key="1">
    <source>
        <dbReference type="ARBA" id="ARBA00007465"/>
    </source>
</evidence>
<dbReference type="InterPro" id="IPR001912">
    <property type="entry name" value="Ribosomal_uS4_N"/>
</dbReference>
<comment type="function">
    <text evidence="7">One of the primary rRNA binding proteins, it binds directly to 16S rRNA where it nucleates assembly of the body of the 30S subunit.</text>
</comment>
<dbReference type="InterPro" id="IPR005709">
    <property type="entry name" value="Ribosomal_uS4_bac-type"/>
</dbReference>
<dbReference type="Proteomes" id="UP000031662">
    <property type="component" value="Chromosome"/>
</dbReference>
<dbReference type="PANTHER" id="PTHR11831:SF4">
    <property type="entry name" value="SMALL RIBOSOMAL SUBUNIT PROTEIN US4M"/>
    <property type="match status" value="1"/>
</dbReference>
<reference evidence="11 12" key="1">
    <citation type="submission" date="2013-11" db="EMBL/GenBank/DDBJ databases">
        <title>Estimation of Helicobacter pylori bacteriophage ecology using H. pylori isolates.</title>
        <authorList>
            <person name="Uchiyama J."/>
            <person name="Takemura-Uchiyama I."/>
            <person name="Ujihara T."/>
            <person name="Matsuzaki S."/>
        </authorList>
    </citation>
    <scope>NUCLEOTIDE SEQUENCE [LARGE SCALE GENOMIC DNA]</scope>
    <source>
        <strain evidence="11 12">NY40</strain>
    </source>
</reference>
<dbReference type="FunFam" id="3.10.290.10:FF:000001">
    <property type="entry name" value="30S ribosomal protein S4"/>
    <property type="match status" value="1"/>
</dbReference>
<evidence type="ECO:0000259" key="10">
    <source>
        <dbReference type="SMART" id="SM01390"/>
    </source>
</evidence>
<dbReference type="GO" id="GO:0015935">
    <property type="term" value="C:small ribosomal subunit"/>
    <property type="evidence" value="ECO:0007669"/>
    <property type="project" value="InterPro"/>
</dbReference>
<dbReference type="SMR" id="A0A060PSV4"/>
<dbReference type="GO" id="GO:0042274">
    <property type="term" value="P:ribosomal small subunit biogenesis"/>
    <property type="evidence" value="ECO:0007669"/>
    <property type="project" value="TreeGrafter"/>
</dbReference>